<feature type="DNA-binding region" description="OmpR/PhoB-type" evidence="9">
    <location>
        <begin position="126"/>
        <end position="222"/>
    </location>
</feature>
<evidence type="ECO:0000259" key="10">
    <source>
        <dbReference type="PROSITE" id="PS50110"/>
    </source>
</evidence>
<reference evidence="12" key="1">
    <citation type="journal article" date="2021" name="PeerJ">
        <title>Extensive microbial diversity within the chicken gut microbiome revealed by metagenomics and culture.</title>
        <authorList>
            <person name="Gilroy R."/>
            <person name="Ravi A."/>
            <person name="Getino M."/>
            <person name="Pursley I."/>
            <person name="Horton D.L."/>
            <person name="Alikhan N.F."/>
            <person name="Baker D."/>
            <person name="Gharbi K."/>
            <person name="Hall N."/>
            <person name="Watson M."/>
            <person name="Adriaenssens E.M."/>
            <person name="Foster-Nyarko E."/>
            <person name="Jarju S."/>
            <person name="Secka A."/>
            <person name="Antonio M."/>
            <person name="Oren A."/>
            <person name="Chaudhuri R.R."/>
            <person name="La Ragione R."/>
            <person name="Hildebrand F."/>
            <person name="Pallen M.J."/>
        </authorList>
    </citation>
    <scope>NUCLEOTIDE SEQUENCE</scope>
    <source>
        <strain evidence="12">26628</strain>
    </source>
</reference>
<dbReference type="FunFam" id="3.40.50.2300:FF:000001">
    <property type="entry name" value="DNA-binding response regulator PhoB"/>
    <property type="match status" value="1"/>
</dbReference>
<dbReference type="InterPro" id="IPR016032">
    <property type="entry name" value="Sig_transdc_resp-reg_C-effctor"/>
</dbReference>
<dbReference type="Pfam" id="PF00486">
    <property type="entry name" value="Trans_reg_C"/>
    <property type="match status" value="1"/>
</dbReference>
<sequence>MKVLIVDDEEMIRNVLREYIEFEGNEAYEAEDGIRAVKMCRENDYDIILMDVMMPALDGFSAVKEIHKFKDIPVIMLSARGEEYDKLFGFEVGADDYVTKPFSPKEVMARIAAVTKRHKAGAVSAREVLKFEGLEIDMKGRNVYVDGQKLDLTPKEYELLFYLVKNNGIALSREKLLSDVWGFDFYGDDRTVDTHVKMLRSSLGEYRKFIVTLRGLGYKFEA</sequence>
<dbReference type="Gene3D" id="3.40.50.2300">
    <property type="match status" value="1"/>
</dbReference>
<dbReference type="InterPro" id="IPR001789">
    <property type="entry name" value="Sig_transdc_resp-reg_receiver"/>
</dbReference>
<dbReference type="InterPro" id="IPR039420">
    <property type="entry name" value="WalR-like"/>
</dbReference>
<dbReference type="Gene3D" id="1.10.10.10">
    <property type="entry name" value="Winged helix-like DNA-binding domain superfamily/Winged helix DNA-binding domain"/>
    <property type="match status" value="1"/>
</dbReference>
<dbReference type="GO" id="GO:0005829">
    <property type="term" value="C:cytosol"/>
    <property type="evidence" value="ECO:0007669"/>
    <property type="project" value="TreeGrafter"/>
</dbReference>
<dbReference type="GO" id="GO:0000156">
    <property type="term" value="F:phosphorelay response regulator activity"/>
    <property type="evidence" value="ECO:0007669"/>
    <property type="project" value="TreeGrafter"/>
</dbReference>
<evidence type="ECO:0000256" key="6">
    <source>
        <dbReference type="ARBA" id="ARBA00023163"/>
    </source>
</evidence>
<dbReference type="GO" id="GO:0000976">
    <property type="term" value="F:transcription cis-regulatory region binding"/>
    <property type="evidence" value="ECO:0007669"/>
    <property type="project" value="TreeGrafter"/>
</dbReference>
<dbReference type="EMBL" id="DXFD01000077">
    <property type="protein sequence ID" value="HIX47031.1"/>
    <property type="molecule type" value="Genomic_DNA"/>
</dbReference>
<evidence type="ECO:0000313" key="13">
    <source>
        <dbReference type="Proteomes" id="UP000824249"/>
    </source>
</evidence>
<name>A0A9D1VU78_9FIRM</name>
<feature type="domain" description="Response regulatory" evidence="10">
    <location>
        <begin position="2"/>
        <end position="115"/>
    </location>
</feature>
<dbReference type="PANTHER" id="PTHR48111">
    <property type="entry name" value="REGULATOR OF RPOS"/>
    <property type="match status" value="1"/>
</dbReference>
<dbReference type="SMART" id="SM00862">
    <property type="entry name" value="Trans_reg_C"/>
    <property type="match status" value="1"/>
</dbReference>
<proteinExistence type="predicted"/>
<dbReference type="FunFam" id="1.10.10.10:FF:000018">
    <property type="entry name" value="DNA-binding response regulator ResD"/>
    <property type="match status" value="1"/>
</dbReference>
<dbReference type="PANTHER" id="PTHR48111:SF21">
    <property type="entry name" value="DNA-BINDING DUAL MASTER TRANSCRIPTIONAL REGULATOR RPAA"/>
    <property type="match status" value="1"/>
</dbReference>
<dbReference type="Pfam" id="PF00072">
    <property type="entry name" value="Response_reg"/>
    <property type="match status" value="1"/>
</dbReference>
<dbReference type="PROSITE" id="PS50110">
    <property type="entry name" value="RESPONSE_REGULATORY"/>
    <property type="match status" value="1"/>
</dbReference>
<keyword evidence="5 9" id="KW-0238">DNA-binding</keyword>
<protein>
    <recommendedName>
        <fullName evidence="1">Stage 0 sporulation protein A homolog</fullName>
    </recommendedName>
</protein>
<dbReference type="PROSITE" id="PS51755">
    <property type="entry name" value="OMPR_PHOB"/>
    <property type="match status" value="1"/>
</dbReference>
<dbReference type="SMART" id="SM00448">
    <property type="entry name" value="REC"/>
    <property type="match status" value="1"/>
</dbReference>
<dbReference type="SUPFAM" id="SSF52172">
    <property type="entry name" value="CheY-like"/>
    <property type="match status" value="1"/>
</dbReference>
<dbReference type="InterPro" id="IPR036388">
    <property type="entry name" value="WH-like_DNA-bd_sf"/>
</dbReference>
<dbReference type="Gene3D" id="6.10.250.690">
    <property type="match status" value="1"/>
</dbReference>
<dbReference type="SUPFAM" id="SSF46894">
    <property type="entry name" value="C-terminal effector domain of the bipartite response regulators"/>
    <property type="match status" value="1"/>
</dbReference>
<keyword evidence="3" id="KW-0902">Two-component regulatory system</keyword>
<evidence type="ECO:0000256" key="4">
    <source>
        <dbReference type="ARBA" id="ARBA00023015"/>
    </source>
</evidence>
<evidence type="ECO:0000313" key="12">
    <source>
        <dbReference type="EMBL" id="HIX47031.1"/>
    </source>
</evidence>
<evidence type="ECO:0000256" key="2">
    <source>
        <dbReference type="ARBA" id="ARBA00022553"/>
    </source>
</evidence>
<dbReference type="InterPro" id="IPR001867">
    <property type="entry name" value="OmpR/PhoB-type_DNA-bd"/>
</dbReference>
<evidence type="ECO:0000256" key="8">
    <source>
        <dbReference type="PROSITE-ProRule" id="PRU00169"/>
    </source>
</evidence>
<dbReference type="GO" id="GO:0032993">
    <property type="term" value="C:protein-DNA complex"/>
    <property type="evidence" value="ECO:0007669"/>
    <property type="project" value="TreeGrafter"/>
</dbReference>
<evidence type="ECO:0000259" key="11">
    <source>
        <dbReference type="PROSITE" id="PS51755"/>
    </source>
</evidence>
<dbReference type="GO" id="GO:0006355">
    <property type="term" value="P:regulation of DNA-templated transcription"/>
    <property type="evidence" value="ECO:0007669"/>
    <property type="project" value="InterPro"/>
</dbReference>
<evidence type="ECO:0000256" key="3">
    <source>
        <dbReference type="ARBA" id="ARBA00023012"/>
    </source>
</evidence>
<keyword evidence="4" id="KW-0805">Transcription regulation</keyword>
<organism evidence="12 13">
    <name type="scientific">Candidatus Borkfalkia faecigallinarum</name>
    <dbReference type="NCBI Taxonomy" id="2838509"/>
    <lineage>
        <taxon>Bacteria</taxon>
        <taxon>Bacillati</taxon>
        <taxon>Bacillota</taxon>
        <taxon>Clostridia</taxon>
        <taxon>Christensenellales</taxon>
        <taxon>Christensenellaceae</taxon>
        <taxon>Candidatus Borkfalkia</taxon>
    </lineage>
</organism>
<reference evidence="12" key="2">
    <citation type="submission" date="2021-04" db="EMBL/GenBank/DDBJ databases">
        <authorList>
            <person name="Gilroy R."/>
        </authorList>
    </citation>
    <scope>NUCLEOTIDE SEQUENCE</scope>
    <source>
        <strain evidence="12">26628</strain>
    </source>
</reference>
<gene>
    <name evidence="12" type="ORF">H9737_05005</name>
</gene>
<dbReference type="InterPro" id="IPR011006">
    <property type="entry name" value="CheY-like_superfamily"/>
</dbReference>
<dbReference type="CDD" id="cd00383">
    <property type="entry name" value="trans_reg_C"/>
    <property type="match status" value="1"/>
</dbReference>
<dbReference type="CDD" id="cd17574">
    <property type="entry name" value="REC_OmpR"/>
    <property type="match status" value="1"/>
</dbReference>
<dbReference type="Proteomes" id="UP000824249">
    <property type="component" value="Unassembled WGS sequence"/>
</dbReference>
<feature type="domain" description="OmpR/PhoB-type" evidence="11">
    <location>
        <begin position="126"/>
        <end position="222"/>
    </location>
</feature>
<comment type="caution">
    <text evidence="12">The sequence shown here is derived from an EMBL/GenBank/DDBJ whole genome shotgun (WGS) entry which is preliminary data.</text>
</comment>
<dbReference type="AlphaFoldDB" id="A0A9D1VU78"/>
<evidence type="ECO:0000256" key="1">
    <source>
        <dbReference type="ARBA" id="ARBA00018672"/>
    </source>
</evidence>
<comment type="function">
    <text evidence="7">May play the central regulatory role in sporulation. It may be an element of the effector pathway responsible for the activation of sporulation genes in response to nutritional stress. Spo0A may act in concert with spo0H (a sigma factor) to control the expression of some genes that are critical to the sporulation process.</text>
</comment>
<evidence type="ECO:0000256" key="7">
    <source>
        <dbReference type="ARBA" id="ARBA00024867"/>
    </source>
</evidence>
<keyword evidence="6" id="KW-0804">Transcription</keyword>
<evidence type="ECO:0000256" key="9">
    <source>
        <dbReference type="PROSITE-ProRule" id="PRU01091"/>
    </source>
</evidence>
<evidence type="ECO:0000256" key="5">
    <source>
        <dbReference type="ARBA" id="ARBA00023125"/>
    </source>
</evidence>
<feature type="modified residue" description="4-aspartylphosphate" evidence="8">
    <location>
        <position position="51"/>
    </location>
</feature>
<accession>A0A9D1VU78</accession>
<keyword evidence="2 8" id="KW-0597">Phosphoprotein</keyword>